<proteinExistence type="predicted"/>
<protein>
    <submittedName>
        <fullName evidence="2">Uncharacterized protein</fullName>
    </submittedName>
</protein>
<name>A0A382R2E9_9ZZZZ</name>
<evidence type="ECO:0000256" key="1">
    <source>
        <dbReference type="ARBA" id="ARBA00022679"/>
    </source>
</evidence>
<keyword evidence="1" id="KW-0808">Transferase</keyword>
<dbReference type="Gene3D" id="3.40.50.10540">
    <property type="entry name" value="Crotonobetainyl-coa:carnitine coa-transferase, domain 1"/>
    <property type="match status" value="1"/>
</dbReference>
<dbReference type="PANTHER" id="PTHR48207">
    <property type="entry name" value="SUCCINATE--HYDROXYMETHYLGLUTARATE COA-TRANSFERASE"/>
    <property type="match status" value="1"/>
</dbReference>
<dbReference type="Pfam" id="PF02515">
    <property type="entry name" value="CoA_transf_3"/>
    <property type="match status" value="1"/>
</dbReference>
<accession>A0A382R2E9</accession>
<reference evidence="2" key="1">
    <citation type="submission" date="2018-05" db="EMBL/GenBank/DDBJ databases">
        <authorList>
            <person name="Lanie J.A."/>
            <person name="Ng W.-L."/>
            <person name="Kazmierczak K.M."/>
            <person name="Andrzejewski T.M."/>
            <person name="Davidsen T.M."/>
            <person name="Wayne K.J."/>
            <person name="Tettelin H."/>
            <person name="Glass J.I."/>
            <person name="Rusch D."/>
            <person name="Podicherti R."/>
            <person name="Tsui H.-C.T."/>
            <person name="Winkler M.E."/>
        </authorList>
    </citation>
    <scope>NUCLEOTIDE SEQUENCE</scope>
</reference>
<feature type="non-terminal residue" evidence="2">
    <location>
        <position position="154"/>
    </location>
</feature>
<dbReference type="AlphaFoldDB" id="A0A382R2E9"/>
<dbReference type="InterPro" id="IPR050483">
    <property type="entry name" value="CoA-transferase_III_domain"/>
</dbReference>
<dbReference type="InterPro" id="IPR003673">
    <property type="entry name" value="CoA-Trfase_fam_III"/>
</dbReference>
<organism evidence="2">
    <name type="scientific">marine metagenome</name>
    <dbReference type="NCBI Taxonomy" id="408172"/>
    <lineage>
        <taxon>unclassified sequences</taxon>
        <taxon>metagenomes</taxon>
        <taxon>ecological metagenomes</taxon>
    </lineage>
</organism>
<sequence length="154" mass="16945">MAGALEGIRVLEFSQIIAGPYACQNLAEMGAEVIKVEPPDGEPWRQFSQFYPGEAKYFQSLNKAKQSLAIALQETEAQEFIHKLVPTCDVVLVNYRPDVAEKLRIDYPTLSAIKKDLIYADNTALGRRGPSGHRPGYDIVVQAMSGMMAGEGKV</sequence>
<dbReference type="InterPro" id="IPR023606">
    <property type="entry name" value="CoA-Trfase_III_dom_1_sf"/>
</dbReference>
<dbReference type="SUPFAM" id="SSF89796">
    <property type="entry name" value="CoA-transferase family III (CaiB/BaiF)"/>
    <property type="match status" value="1"/>
</dbReference>
<gene>
    <name evidence="2" type="ORF">METZ01_LOCUS343625</name>
</gene>
<dbReference type="GO" id="GO:0008410">
    <property type="term" value="F:CoA-transferase activity"/>
    <property type="evidence" value="ECO:0007669"/>
    <property type="project" value="TreeGrafter"/>
</dbReference>
<evidence type="ECO:0000313" key="2">
    <source>
        <dbReference type="EMBL" id="SVC90771.1"/>
    </source>
</evidence>
<dbReference type="EMBL" id="UINC01117970">
    <property type="protein sequence ID" value="SVC90771.1"/>
    <property type="molecule type" value="Genomic_DNA"/>
</dbReference>
<dbReference type="PANTHER" id="PTHR48207:SF4">
    <property type="entry name" value="BLL6097 PROTEIN"/>
    <property type="match status" value="1"/>
</dbReference>